<keyword evidence="1" id="KW-1133">Transmembrane helix</keyword>
<keyword evidence="3" id="KW-1185">Reference proteome</keyword>
<accession>A0ABU1I6X1</accession>
<feature type="transmembrane region" description="Helical" evidence="1">
    <location>
        <begin position="20"/>
        <end position="43"/>
    </location>
</feature>
<evidence type="ECO:0000256" key="1">
    <source>
        <dbReference type="SAM" id="Phobius"/>
    </source>
</evidence>
<dbReference type="Proteomes" id="UP001267710">
    <property type="component" value="Unassembled WGS sequence"/>
</dbReference>
<keyword evidence="1" id="KW-0472">Membrane</keyword>
<name>A0ABU1I6X1_9BURK</name>
<gene>
    <name evidence="2" type="ORF">QE399_000656</name>
</gene>
<keyword evidence="1" id="KW-0812">Transmembrane</keyword>
<sequence length="106" mass="10408">MAKAAAGHRSVAMARAMAAVRALVAIAGGYAVTALAVMGGAALLARAGMARSEAVVTAGMLGFPAYLVLLMWALACPSLRRLAAVLGGLAGACALLAWCARLGPAA</sequence>
<feature type="transmembrane region" description="Helical" evidence="1">
    <location>
        <begin position="82"/>
        <end position="103"/>
    </location>
</feature>
<dbReference type="EMBL" id="JAVIZX010000001">
    <property type="protein sequence ID" value="MDR6212967.1"/>
    <property type="molecule type" value="Genomic_DNA"/>
</dbReference>
<protein>
    <recommendedName>
        <fullName evidence="4">Iron uptake protein</fullName>
    </recommendedName>
</protein>
<evidence type="ECO:0008006" key="4">
    <source>
        <dbReference type="Google" id="ProtNLM"/>
    </source>
</evidence>
<comment type="caution">
    <text evidence="2">The sequence shown here is derived from an EMBL/GenBank/DDBJ whole genome shotgun (WGS) entry which is preliminary data.</text>
</comment>
<evidence type="ECO:0000313" key="3">
    <source>
        <dbReference type="Proteomes" id="UP001267710"/>
    </source>
</evidence>
<organism evidence="2 3">
    <name type="scientific">Paracidovorax wautersii</name>
    <dbReference type="NCBI Taxonomy" id="1177982"/>
    <lineage>
        <taxon>Bacteria</taxon>
        <taxon>Pseudomonadati</taxon>
        <taxon>Pseudomonadota</taxon>
        <taxon>Betaproteobacteria</taxon>
        <taxon>Burkholderiales</taxon>
        <taxon>Comamonadaceae</taxon>
        <taxon>Paracidovorax</taxon>
    </lineage>
</organism>
<evidence type="ECO:0000313" key="2">
    <source>
        <dbReference type="EMBL" id="MDR6212967.1"/>
    </source>
</evidence>
<reference evidence="2 3" key="1">
    <citation type="submission" date="2023-08" db="EMBL/GenBank/DDBJ databases">
        <title>Functional and genomic diversity of the sorghum phyllosphere microbiome.</title>
        <authorList>
            <person name="Shade A."/>
        </authorList>
    </citation>
    <scope>NUCLEOTIDE SEQUENCE [LARGE SCALE GENOMIC DNA]</scope>
    <source>
        <strain evidence="2 3">SORGH_AS_0335</strain>
    </source>
</reference>
<proteinExistence type="predicted"/>
<feature type="transmembrane region" description="Helical" evidence="1">
    <location>
        <begin position="55"/>
        <end position="75"/>
    </location>
</feature>